<dbReference type="CDD" id="cd04301">
    <property type="entry name" value="NAT_SF"/>
    <property type="match status" value="1"/>
</dbReference>
<organism evidence="2 3">
    <name type="scientific">Paramicrobacterium chengjingii</name>
    <dbReference type="NCBI Taxonomy" id="2769067"/>
    <lineage>
        <taxon>Bacteria</taxon>
        <taxon>Bacillati</taxon>
        <taxon>Actinomycetota</taxon>
        <taxon>Actinomycetes</taxon>
        <taxon>Micrococcales</taxon>
        <taxon>Microbacteriaceae</taxon>
        <taxon>Paramicrobacterium</taxon>
    </lineage>
</organism>
<dbReference type="SUPFAM" id="SSF55729">
    <property type="entry name" value="Acyl-CoA N-acyltransferases (Nat)"/>
    <property type="match status" value="1"/>
</dbReference>
<dbReference type="Pfam" id="PF00583">
    <property type="entry name" value="Acetyltransf_1"/>
    <property type="match status" value="1"/>
</dbReference>
<dbReference type="RefSeq" id="WP_198248047.1">
    <property type="nucleotide sequence ID" value="NZ_CP061169.1"/>
</dbReference>
<dbReference type="Gene3D" id="3.40.630.30">
    <property type="match status" value="1"/>
</dbReference>
<name>A0ABX6YG15_9MICO</name>
<sequence length="197" mass="21492">MSSIRPYRPSDMNDVIDICVRTGDGGGDATGKFSRDTLLPDVYAVPYIRHDPGLAWIVDDGERAIGYLVATADTRDFARWFADAWWPEVAGRYLPSTSETPGERGLIESASNPARMLVSDVDAYPAHLHIDLLPATQGQGLGRRLIDTLVAELRERGVTGLHLTAGATNVGAIAFYERVGFHELERDDGSVTFGMTL</sequence>
<dbReference type="InterPro" id="IPR051822">
    <property type="entry name" value="Glycosyl_Hydrolase_84"/>
</dbReference>
<gene>
    <name evidence="2" type="ORF">HCR76_11990</name>
</gene>
<keyword evidence="3" id="KW-1185">Reference proteome</keyword>
<dbReference type="PROSITE" id="PS51186">
    <property type="entry name" value="GNAT"/>
    <property type="match status" value="1"/>
</dbReference>
<evidence type="ECO:0000313" key="2">
    <source>
        <dbReference type="EMBL" id="QPZ37549.1"/>
    </source>
</evidence>
<dbReference type="Proteomes" id="UP000662814">
    <property type="component" value="Chromosome"/>
</dbReference>
<dbReference type="PANTHER" id="PTHR13170:SF16">
    <property type="entry name" value="PROTEIN O-GLCNACASE"/>
    <property type="match status" value="1"/>
</dbReference>
<reference evidence="2 3" key="1">
    <citation type="submission" date="2020-12" db="EMBL/GenBank/DDBJ databases">
        <title>Microbacterium sp. HY060.</title>
        <authorList>
            <person name="Zhou J."/>
        </authorList>
    </citation>
    <scope>NUCLEOTIDE SEQUENCE [LARGE SCALE GENOMIC DNA]</scope>
    <source>
        <strain evidence="2 3">HY60</strain>
    </source>
</reference>
<dbReference type="InterPro" id="IPR016181">
    <property type="entry name" value="Acyl_CoA_acyltransferase"/>
</dbReference>
<accession>A0ABX6YG15</accession>
<protein>
    <submittedName>
        <fullName evidence="2">GNAT family N-acetyltransferase</fullName>
    </submittedName>
</protein>
<proteinExistence type="predicted"/>
<dbReference type="PANTHER" id="PTHR13170">
    <property type="entry name" value="O-GLCNACASE"/>
    <property type="match status" value="1"/>
</dbReference>
<dbReference type="EMBL" id="CP061169">
    <property type="protein sequence ID" value="QPZ37549.1"/>
    <property type="molecule type" value="Genomic_DNA"/>
</dbReference>
<evidence type="ECO:0000313" key="3">
    <source>
        <dbReference type="Proteomes" id="UP000662814"/>
    </source>
</evidence>
<dbReference type="InterPro" id="IPR000182">
    <property type="entry name" value="GNAT_dom"/>
</dbReference>
<evidence type="ECO:0000259" key="1">
    <source>
        <dbReference type="PROSITE" id="PS51186"/>
    </source>
</evidence>
<feature type="domain" description="N-acetyltransferase" evidence="1">
    <location>
        <begin position="65"/>
        <end position="197"/>
    </location>
</feature>